<evidence type="ECO:0000313" key="2">
    <source>
        <dbReference type="Proteomes" id="UP000798662"/>
    </source>
</evidence>
<accession>A0ACC3CIF5</accession>
<name>A0ACC3CIF5_PYRYE</name>
<sequence>MGRPANPQWNLTAGLVLCGCVAYGHAVAQLWKVGAGVELGGAHGCGRTEGEQECYIVCAVAPTDQLCCLWNCVLVVYVLLWLLPAVCILAHGLTQKNLLLKLKADFIRADSAWAAYKPMEEHNRTLVGLVSAHLGIPEEEANAKLMTRIPSSRRRNSRASTTIVAYRYLRRAVSHFYENLGKAAVKAFVSSINESTGMGRQMLVARSRTRTVLSLTREEAAHLLTGDRFISEAFGKTALLAGASNMFASLGAGHLFEETTPDGTGKTVVCILGQVALVTTKVREHLKLRAYGGTAALATAAGVNEGHRQPWIRELATLDRVYWRLPSANNGLRLIDATSPLRASPDRPPVPGPSEMAGGEGAAAADGDDEDEGYSAEVVGDGLLEQMD</sequence>
<dbReference type="Proteomes" id="UP000798662">
    <property type="component" value="Chromosome 3"/>
</dbReference>
<keyword evidence="2" id="KW-1185">Reference proteome</keyword>
<proteinExistence type="predicted"/>
<protein>
    <submittedName>
        <fullName evidence="1">Uncharacterized protein</fullName>
    </submittedName>
</protein>
<organism evidence="1 2">
    <name type="scientific">Pyropia yezoensis</name>
    <name type="common">Susabi-nori</name>
    <name type="synonym">Porphyra yezoensis</name>
    <dbReference type="NCBI Taxonomy" id="2788"/>
    <lineage>
        <taxon>Eukaryota</taxon>
        <taxon>Rhodophyta</taxon>
        <taxon>Bangiophyceae</taxon>
        <taxon>Bangiales</taxon>
        <taxon>Bangiaceae</taxon>
        <taxon>Pyropia</taxon>
    </lineage>
</organism>
<evidence type="ECO:0000313" key="1">
    <source>
        <dbReference type="EMBL" id="KAK1870064.1"/>
    </source>
</evidence>
<reference evidence="1" key="1">
    <citation type="submission" date="2019-11" db="EMBL/GenBank/DDBJ databases">
        <title>Nori genome reveals adaptations in red seaweeds to the harsh intertidal environment.</title>
        <authorList>
            <person name="Wang D."/>
            <person name="Mao Y."/>
        </authorList>
    </citation>
    <scope>NUCLEOTIDE SEQUENCE</scope>
    <source>
        <tissue evidence="1">Gametophyte</tissue>
    </source>
</reference>
<comment type="caution">
    <text evidence="1">The sequence shown here is derived from an EMBL/GenBank/DDBJ whole genome shotgun (WGS) entry which is preliminary data.</text>
</comment>
<gene>
    <name evidence="1" type="ORF">I4F81_012526</name>
</gene>
<dbReference type="EMBL" id="CM020620">
    <property type="protein sequence ID" value="KAK1870064.1"/>
    <property type="molecule type" value="Genomic_DNA"/>
</dbReference>